<dbReference type="EMBL" id="JBEPSB010000012">
    <property type="protein sequence ID" value="MET4561625.1"/>
    <property type="molecule type" value="Genomic_DNA"/>
</dbReference>
<accession>A0ABV2PL06</accession>
<comment type="caution">
    <text evidence="1">The sequence shown here is derived from an EMBL/GenBank/DDBJ whole genome shotgun (WGS) entry which is preliminary data.</text>
</comment>
<keyword evidence="2" id="KW-1185">Reference proteome</keyword>
<reference evidence="1 2" key="1">
    <citation type="submission" date="2024-06" db="EMBL/GenBank/DDBJ databases">
        <title>Sorghum-associated microbial communities from plants grown in Nebraska, USA.</title>
        <authorList>
            <person name="Schachtman D."/>
        </authorList>
    </citation>
    <scope>NUCLEOTIDE SEQUENCE [LARGE SCALE GENOMIC DNA]</scope>
    <source>
        <strain evidence="1 2">736</strain>
    </source>
</reference>
<proteinExistence type="predicted"/>
<gene>
    <name evidence="1" type="ORF">ABIA69_002793</name>
</gene>
<protein>
    <submittedName>
        <fullName evidence="1">Uncharacterized protein</fullName>
    </submittedName>
</protein>
<name>A0ABV2PL06_9BACI</name>
<sequence length="143" mass="16302">MKEVRIEDWLLNIEVEKTAAIYEDFTEVCAGQYYENFCKASLLLDDEVLHFGDVLGLDLHKPSAMNAFPVEGEQVMYSGHYTICGEIIAGELEAWDIVIGAHCFSLIEEDDHKPKLVTEPHFLIGFEVVLPWQLPESMELIKK</sequence>
<dbReference type="RefSeq" id="WP_107949374.1">
    <property type="nucleotide sequence ID" value="NZ_CP073713.1"/>
</dbReference>
<evidence type="ECO:0000313" key="2">
    <source>
        <dbReference type="Proteomes" id="UP001549363"/>
    </source>
</evidence>
<dbReference type="Proteomes" id="UP001549363">
    <property type="component" value="Unassembled WGS sequence"/>
</dbReference>
<evidence type="ECO:0000313" key="1">
    <source>
        <dbReference type="EMBL" id="MET4561625.1"/>
    </source>
</evidence>
<organism evidence="1 2">
    <name type="scientific">Lysinibacillus parviboronicapiens</name>
    <dbReference type="NCBI Taxonomy" id="436516"/>
    <lineage>
        <taxon>Bacteria</taxon>
        <taxon>Bacillati</taxon>
        <taxon>Bacillota</taxon>
        <taxon>Bacilli</taxon>
        <taxon>Bacillales</taxon>
        <taxon>Bacillaceae</taxon>
        <taxon>Lysinibacillus</taxon>
    </lineage>
</organism>